<protein>
    <recommendedName>
        <fullName evidence="2">Glycosyl transferase CAP10 domain-containing protein</fullName>
    </recommendedName>
</protein>
<dbReference type="Pfam" id="PF05686">
    <property type="entry name" value="Glyco_transf_90"/>
    <property type="match status" value="1"/>
</dbReference>
<dbReference type="AlphaFoldDB" id="A0AAJ0G8D3"/>
<dbReference type="InterPro" id="IPR006598">
    <property type="entry name" value="CAP10"/>
</dbReference>
<name>A0AAJ0G8D3_9PEZI</name>
<organism evidence="3 4">
    <name type="scientific">Extremus antarcticus</name>
    <dbReference type="NCBI Taxonomy" id="702011"/>
    <lineage>
        <taxon>Eukaryota</taxon>
        <taxon>Fungi</taxon>
        <taxon>Dikarya</taxon>
        <taxon>Ascomycota</taxon>
        <taxon>Pezizomycotina</taxon>
        <taxon>Dothideomycetes</taxon>
        <taxon>Dothideomycetidae</taxon>
        <taxon>Mycosphaerellales</taxon>
        <taxon>Extremaceae</taxon>
        <taxon>Extremus</taxon>
    </lineage>
</organism>
<dbReference type="InterPro" id="IPR051091">
    <property type="entry name" value="O-Glucosyltr/Glycosyltrsf_90"/>
</dbReference>
<keyword evidence="1" id="KW-1133">Transmembrane helix</keyword>
<proteinExistence type="predicted"/>
<reference evidence="3" key="1">
    <citation type="submission" date="2023-04" db="EMBL/GenBank/DDBJ databases">
        <title>Black Yeasts Isolated from many extreme environments.</title>
        <authorList>
            <person name="Coleine C."/>
            <person name="Stajich J.E."/>
            <person name="Selbmann L."/>
        </authorList>
    </citation>
    <scope>NUCLEOTIDE SEQUENCE</scope>
    <source>
        <strain evidence="3">CCFEE 5312</strain>
    </source>
</reference>
<evidence type="ECO:0000313" key="4">
    <source>
        <dbReference type="Proteomes" id="UP001271007"/>
    </source>
</evidence>
<dbReference type="SMART" id="SM00672">
    <property type="entry name" value="CAP10"/>
    <property type="match status" value="1"/>
</dbReference>
<dbReference type="PANTHER" id="PTHR12203:SF107">
    <property type="entry name" value="GLYCOSYL TRANSFERASE CAP10 DOMAIN-CONTAINING PROTEIN"/>
    <property type="match status" value="1"/>
</dbReference>
<accession>A0AAJ0G8D3</accession>
<evidence type="ECO:0000313" key="3">
    <source>
        <dbReference type="EMBL" id="KAK3047878.1"/>
    </source>
</evidence>
<dbReference type="Proteomes" id="UP001271007">
    <property type="component" value="Unassembled WGS sequence"/>
</dbReference>
<dbReference type="PANTHER" id="PTHR12203">
    <property type="entry name" value="KDEL LYS-ASP-GLU-LEU CONTAINING - RELATED"/>
    <property type="match status" value="1"/>
</dbReference>
<evidence type="ECO:0000256" key="1">
    <source>
        <dbReference type="SAM" id="Phobius"/>
    </source>
</evidence>
<comment type="caution">
    <text evidence="3">The sequence shown here is derived from an EMBL/GenBank/DDBJ whole genome shotgun (WGS) entry which is preliminary data.</text>
</comment>
<keyword evidence="1" id="KW-0812">Transmembrane</keyword>
<dbReference type="EMBL" id="JAWDJX010000055">
    <property type="protein sequence ID" value="KAK3047878.1"/>
    <property type="molecule type" value="Genomic_DNA"/>
</dbReference>
<gene>
    <name evidence="3" type="ORF">LTR09_010703</name>
</gene>
<keyword evidence="1" id="KW-0472">Membrane</keyword>
<feature type="domain" description="Glycosyl transferase CAP10" evidence="2">
    <location>
        <begin position="168"/>
        <end position="405"/>
    </location>
</feature>
<feature type="transmembrane region" description="Helical" evidence="1">
    <location>
        <begin position="6"/>
        <end position="25"/>
    </location>
</feature>
<evidence type="ECO:0000259" key="2">
    <source>
        <dbReference type="SMART" id="SM00672"/>
    </source>
</evidence>
<sequence length="454" mass="52241">MQLNIWKGACAFLFVVVLFQFYLIISETRIPKAPSFTHTRPAPENPAPAAPVKEAETFTPDAWSYNSARDHQNIGLTSARCDTAFPDLYYEIDRAASVWKERKHTISREDIGIDWRGDGAFQALIHDNQLRIIRTKNTWQQHGYKRRALYVLAQLNRALLGAAAAGEVVPNIEFSVCVDDMSLIPGGNDTHSVWTFTRQLSVHSQDRQWIIPDFNFYAAPPRASSFIEQQRRSSVHDAYIMDKIPKAVWRGAKWTNEYVRGHLLDVSNGKEWSDIEEVNWDFPNNTMTMDDMCRYMFTVHTEGRSWSGRLKFLLNCDSVLIAHKLDWTAEFYHLLKSSGPDQNYIKVNREFSDLEDQIKKYLANPNAAQRIADNAAATFRSRYTSPAAESCYWRRLFKSYSEVSFTPEPFEMVTRNRSGEEITEQQVRGITYEEMLLWDGEANYPPEEGTDPSG</sequence>
<keyword evidence="4" id="KW-1185">Reference proteome</keyword>